<evidence type="ECO:0000256" key="12">
    <source>
        <dbReference type="ARBA" id="ARBA00046112"/>
    </source>
</evidence>
<evidence type="ECO:0000313" key="19">
    <source>
        <dbReference type="RefSeq" id="XP_003747157.1"/>
    </source>
</evidence>
<dbReference type="PANTHER" id="PTHR45910:SF1">
    <property type="entry name" value="N-ALPHA-ACETYLTRANSFERASE 20"/>
    <property type="match status" value="1"/>
</dbReference>
<evidence type="ECO:0000256" key="4">
    <source>
        <dbReference type="ARBA" id="ARBA00038748"/>
    </source>
</evidence>
<comment type="subunit">
    <text evidence="4">Component of the N-terminal acetyltransferase B (NatB) complex which is composed of NAA20 and NAA25.</text>
</comment>
<feature type="domain" description="N-acetyltransferase" evidence="17">
    <location>
        <begin position="2"/>
        <end position="155"/>
    </location>
</feature>
<evidence type="ECO:0000256" key="3">
    <source>
        <dbReference type="ARBA" id="ARBA00025786"/>
    </source>
</evidence>
<name>A0AAJ6QVJ5_9ACAR</name>
<evidence type="ECO:0000256" key="8">
    <source>
        <dbReference type="ARBA" id="ARBA00042295"/>
    </source>
</evidence>
<dbReference type="GO" id="GO:0031416">
    <property type="term" value="C:NatB complex"/>
    <property type="evidence" value="ECO:0007669"/>
    <property type="project" value="TreeGrafter"/>
</dbReference>
<organism evidence="18 19">
    <name type="scientific">Galendromus occidentalis</name>
    <name type="common">western predatory mite</name>
    <dbReference type="NCBI Taxonomy" id="34638"/>
    <lineage>
        <taxon>Eukaryota</taxon>
        <taxon>Metazoa</taxon>
        <taxon>Ecdysozoa</taxon>
        <taxon>Arthropoda</taxon>
        <taxon>Chelicerata</taxon>
        <taxon>Arachnida</taxon>
        <taxon>Acari</taxon>
        <taxon>Parasitiformes</taxon>
        <taxon>Mesostigmata</taxon>
        <taxon>Gamasina</taxon>
        <taxon>Phytoseioidea</taxon>
        <taxon>Phytoseiidae</taxon>
        <taxon>Typhlodrominae</taxon>
        <taxon>Galendromus</taxon>
    </lineage>
</organism>
<evidence type="ECO:0000256" key="2">
    <source>
        <dbReference type="ARBA" id="ARBA00023315"/>
    </source>
</evidence>
<dbReference type="KEGG" id="goe:100900607"/>
<evidence type="ECO:0000256" key="10">
    <source>
        <dbReference type="ARBA" id="ARBA00042723"/>
    </source>
</evidence>
<keyword evidence="2" id="KW-0012">Acyltransferase</keyword>
<keyword evidence="18" id="KW-1185">Reference proteome</keyword>
<comment type="catalytic activity">
    <reaction evidence="14">
        <text>N-terminal L-methionyl-L-asparaginyl-[protein] + acetyl-CoA = N-terminal N(alpha)-acetyl-L-methionyl-L-asparaginyl-[protein] + CoA + H(+)</text>
        <dbReference type="Rhea" id="RHEA:50484"/>
        <dbReference type="Rhea" id="RHEA-COMP:12694"/>
        <dbReference type="Rhea" id="RHEA-COMP:12695"/>
        <dbReference type="ChEBI" id="CHEBI:15378"/>
        <dbReference type="ChEBI" id="CHEBI:57287"/>
        <dbReference type="ChEBI" id="CHEBI:57288"/>
        <dbReference type="ChEBI" id="CHEBI:133356"/>
        <dbReference type="ChEBI" id="CHEBI:133358"/>
        <dbReference type="EC" id="2.3.1.254"/>
    </reaction>
</comment>
<evidence type="ECO:0000256" key="11">
    <source>
        <dbReference type="ARBA" id="ARBA00042743"/>
    </source>
</evidence>
<gene>
    <name evidence="19" type="primary">LOC100900607</name>
</gene>
<reference evidence="19" key="1">
    <citation type="submission" date="2025-08" db="UniProtKB">
        <authorList>
            <consortium name="RefSeq"/>
        </authorList>
    </citation>
    <scope>IDENTIFICATION</scope>
</reference>
<dbReference type="InterPro" id="IPR051646">
    <property type="entry name" value="NatB_acetyltransferase_subunit"/>
</dbReference>
<protein>
    <recommendedName>
        <fullName evidence="6">N-alpha-acetyltransferase 20</fullName>
        <ecNumber evidence="5">2.3.1.254</ecNumber>
    </recommendedName>
    <alternativeName>
        <fullName evidence="10">Methionine N-acetyltransferase</fullName>
    </alternativeName>
    <alternativeName>
        <fullName evidence="7">N-acetyltransferase 5</fullName>
    </alternativeName>
    <alternativeName>
        <fullName evidence="11">N-terminal acetyltransferase B complex catalytic subunit NAA20</fullName>
    </alternativeName>
    <alternativeName>
        <fullName evidence="9">N-terminal acetyltransferase B complex catalytic subunit NAT5</fullName>
    </alternativeName>
    <alternativeName>
        <fullName evidence="8">NatB catalytic subunit</fullName>
    </alternativeName>
</protein>
<comment type="catalytic activity">
    <reaction evidence="13">
        <text>N-terminal L-methionyl-L-aspartyl-[protein] + acetyl-CoA = N-terminal N(alpha)-acetyl-L-methionyl-L-aspartyl-[protein] + CoA + H(+)</text>
        <dbReference type="Rhea" id="RHEA:50480"/>
        <dbReference type="Rhea" id="RHEA-COMP:12692"/>
        <dbReference type="Rhea" id="RHEA-COMP:12693"/>
        <dbReference type="ChEBI" id="CHEBI:15378"/>
        <dbReference type="ChEBI" id="CHEBI:57287"/>
        <dbReference type="ChEBI" id="CHEBI:57288"/>
        <dbReference type="ChEBI" id="CHEBI:133045"/>
        <dbReference type="ChEBI" id="CHEBI:133063"/>
        <dbReference type="EC" id="2.3.1.254"/>
    </reaction>
</comment>
<dbReference type="FunFam" id="3.40.630.30:FF:000065">
    <property type="entry name" value="N-terminal acetyltransferase complex ARD1 subunit homolog"/>
    <property type="match status" value="1"/>
</dbReference>
<evidence type="ECO:0000256" key="9">
    <source>
        <dbReference type="ARBA" id="ARBA00042702"/>
    </source>
</evidence>
<sequence length="178" mass="20407">MCTIRPFVCSDLLTYNNVNLDVLTETYGVSFYLTYLAKWPEYFQTLESVSGDIMGYIMGKAEGFSRNLHGHVTALSVAPEYRRLGVANRLMDSLEEISEEKNCYFVDLFVRLSNSIAIDMYKRLGYTIYRRVLGYYSSSGSDPDEDAFDMRKALSRDEDKVSVIPLTRPVRPEELDTL</sequence>
<evidence type="ECO:0000256" key="14">
    <source>
        <dbReference type="ARBA" id="ARBA00047402"/>
    </source>
</evidence>
<evidence type="ECO:0000313" key="18">
    <source>
        <dbReference type="Proteomes" id="UP000694867"/>
    </source>
</evidence>
<evidence type="ECO:0000256" key="15">
    <source>
        <dbReference type="ARBA" id="ARBA00048177"/>
    </source>
</evidence>
<dbReference type="GeneID" id="100900607"/>
<dbReference type="Gene3D" id="3.40.630.30">
    <property type="match status" value="1"/>
</dbReference>
<dbReference type="EC" id="2.3.1.254" evidence="5"/>
<evidence type="ECO:0000259" key="17">
    <source>
        <dbReference type="PROSITE" id="PS51186"/>
    </source>
</evidence>
<dbReference type="Pfam" id="PF00583">
    <property type="entry name" value="Acetyltransf_1"/>
    <property type="match status" value="1"/>
</dbReference>
<dbReference type="CDD" id="cd04301">
    <property type="entry name" value="NAT_SF"/>
    <property type="match status" value="1"/>
</dbReference>
<evidence type="ECO:0000256" key="7">
    <source>
        <dbReference type="ARBA" id="ARBA00041220"/>
    </source>
</evidence>
<dbReference type="RefSeq" id="XP_003747157.1">
    <property type="nucleotide sequence ID" value="XM_003747109.1"/>
</dbReference>
<accession>A0AAJ6QVJ5</accession>
<dbReference type="InterPro" id="IPR016181">
    <property type="entry name" value="Acyl_CoA_acyltransferase"/>
</dbReference>
<dbReference type="InterPro" id="IPR000182">
    <property type="entry name" value="GNAT_dom"/>
</dbReference>
<dbReference type="PANTHER" id="PTHR45910">
    <property type="entry name" value="N-ALPHA-ACETYLTRANSFERASE 20"/>
    <property type="match status" value="1"/>
</dbReference>
<dbReference type="PROSITE" id="PS51186">
    <property type="entry name" value="GNAT"/>
    <property type="match status" value="1"/>
</dbReference>
<dbReference type="AlphaFoldDB" id="A0AAJ6QVJ5"/>
<comment type="similarity">
    <text evidence="3">Belongs to the acetyltransferase family. ARD1 subfamily.</text>
</comment>
<evidence type="ECO:0000256" key="16">
    <source>
        <dbReference type="ARBA" id="ARBA00048890"/>
    </source>
</evidence>
<dbReference type="GO" id="GO:0120518">
    <property type="term" value="F:protein N-terminal-methionine acetyltransferase activity"/>
    <property type="evidence" value="ECO:0007669"/>
    <property type="project" value="UniProtKB-EC"/>
</dbReference>
<dbReference type="SUPFAM" id="SSF55729">
    <property type="entry name" value="Acyl-CoA N-acyltransferases (Nat)"/>
    <property type="match status" value="1"/>
</dbReference>
<dbReference type="Proteomes" id="UP000694867">
    <property type="component" value="Unplaced"/>
</dbReference>
<keyword evidence="1" id="KW-0808">Transferase</keyword>
<evidence type="ECO:0000256" key="1">
    <source>
        <dbReference type="ARBA" id="ARBA00022679"/>
    </source>
</evidence>
<proteinExistence type="inferred from homology"/>
<comment type="catalytic activity">
    <reaction evidence="16">
        <text>N-terminal L-methionyl-L-glutamyl-[protein] + acetyl-CoA = N-terminal N(alpha)-acetyl-L-methionyl-L-glutamyl-[protein] + CoA + H(+)</text>
        <dbReference type="Rhea" id="RHEA:50488"/>
        <dbReference type="Rhea" id="RHEA-COMP:12696"/>
        <dbReference type="Rhea" id="RHEA-COMP:12697"/>
        <dbReference type="ChEBI" id="CHEBI:15378"/>
        <dbReference type="ChEBI" id="CHEBI:57287"/>
        <dbReference type="ChEBI" id="CHEBI:57288"/>
        <dbReference type="ChEBI" id="CHEBI:133359"/>
        <dbReference type="ChEBI" id="CHEBI:133360"/>
        <dbReference type="EC" id="2.3.1.254"/>
    </reaction>
</comment>
<comment type="function">
    <text evidence="12">Catalytic subunit of the NatB complex which catalyzes acetylation of the N-terminal methionine residues of peptides beginning with Met-Asp, Met-Glu, Met-Asn and Met-Gln. Proteins with cell cycle functions are overrepresented in the pool of NatB substrates. Required for maintaining the structure and function of actomyosin fibers and for proper cellular migration.</text>
</comment>
<evidence type="ECO:0000256" key="6">
    <source>
        <dbReference type="ARBA" id="ARBA00039529"/>
    </source>
</evidence>
<evidence type="ECO:0000256" key="13">
    <source>
        <dbReference type="ARBA" id="ARBA00047385"/>
    </source>
</evidence>
<comment type="catalytic activity">
    <reaction evidence="15">
        <text>N-terminal L-methionyl-L-glutaminyl-[protein] + acetyl-CoA = N-terminal N(alpha)-acetyl-L-methionyl-L-glutaminyl-[protein] + CoA + H(+)</text>
        <dbReference type="Rhea" id="RHEA:50492"/>
        <dbReference type="Rhea" id="RHEA-COMP:12698"/>
        <dbReference type="Rhea" id="RHEA-COMP:12699"/>
        <dbReference type="ChEBI" id="CHEBI:15378"/>
        <dbReference type="ChEBI" id="CHEBI:57287"/>
        <dbReference type="ChEBI" id="CHEBI:57288"/>
        <dbReference type="ChEBI" id="CHEBI:133361"/>
        <dbReference type="ChEBI" id="CHEBI:133362"/>
        <dbReference type="EC" id="2.3.1.254"/>
    </reaction>
</comment>
<evidence type="ECO:0000256" key="5">
    <source>
        <dbReference type="ARBA" id="ARBA00039120"/>
    </source>
</evidence>